<dbReference type="Proteomes" id="UP000266677">
    <property type="component" value="Unassembled WGS sequence"/>
</dbReference>
<keyword evidence="2" id="KW-1185">Reference proteome</keyword>
<gene>
    <name evidence="1" type="ORF">D5S18_26685</name>
</gene>
<evidence type="ECO:0000313" key="1">
    <source>
        <dbReference type="EMBL" id="RJO70785.1"/>
    </source>
</evidence>
<protein>
    <submittedName>
        <fullName evidence="1">Uncharacterized protein</fullName>
    </submittedName>
</protein>
<dbReference type="OrthoDB" id="7055207at2"/>
<dbReference type="AlphaFoldDB" id="A0A3A4KD53"/>
<dbReference type="RefSeq" id="WP_120043842.1">
    <property type="nucleotide sequence ID" value="NZ_QZFU01000036.1"/>
</dbReference>
<evidence type="ECO:0000313" key="2">
    <source>
        <dbReference type="Proteomes" id="UP000266677"/>
    </source>
</evidence>
<organism evidence="1 2">
    <name type="scientific">Nocardia panacis</name>
    <dbReference type="NCBI Taxonomy" id="2340916"/>
    <lineage>
        <taxon>Bacteria</taxon>
        <taxon>Bacillati</taxon>
        <taxon>Actinomycetota</taxon>
        <taxon>Actinomycetes</taxon>
        <taxon>Mycobacteriales</taxon>
        <taxon>Nocardiaceae</taxon>
        <taxon>Nocardia</taxon>
    </lineage>
</organism>
<name>A0A3A4KD53_9NOCA</name>
<accession>A0A3A4KD53</accession>
<comment type="caution">
    <text evidence="1">The sequence shown here is derived from an EMBL/GenBank/DDBJ whole genome shotgun (WGS) entry which is preliminary data.</text>
</comment>
<reference evidence="1 2" key="1">
    <citation type="submission" date="2018-09" db="EMBL/GenBank/DDBJ databases">
        <title>YIM PH21274 draft genome.</title>
        <authorList>
            <person name="Miao C."/>
        </authorList>
    </citation>
    <scope>NUCLEOTIDE SEQUENCE [LARGE SCALE GENOMIC DNA]</scope>
    <source>
        <strain evidence="1 2">YIM PH 21724</strain>
    </source>
</reference>
<dbReference type="EMBL" id="QZFU01000036">
    <property type="protein sequence ID" value="RJO70785.1"/>
    <property type="molecule type" value="Genomic_DNA"/>
</dbReference>
<proteinExistence type="predicted"/>
<sequence length="70" mass="7592">MNWICIAQGLYDQQEQDSVGQLSVAVAGHSRLDGWNAAAYLPQRVLDGAGVAFVVRSCVSGEDRGVRRGW</sequence>